<keyword evidence="2" id="KW-1185">Reference proteome</keyword>
<accession>A0ACC4B9A6</accession>
<proteinExistence type="predicted"/>
<dbReference type="Proteomes" id="UP000309997">
    <property type="component" value="Unassembled WGS sequence"/>
</dbReference>
<reference evidence="1 2" key="1">
    <citation type="journal article" date="2024" name="Plant Biotechnol. J.">
        <title>Genome and CRISPR/Cas9 system of a widespread forest tree (Populus alba) in the world.</title>
        <authorList>
            <person name="Liu Y.J."/>
            <person name="Jiang P.F."/>
            <person name="Han X.M."/>
            <person name="Li X.Y."/>
            <person name="Wang H.M."/>
            <person name="Wang Y.J."/>
            <person name="Wang X.X."/>
            <person name="Zeng Q.Y."/>
        </authorList>
    </citation>
    <scope>NUCLEOTIDE SEQUENCE [LARGE SCALE GENOMIC DNA]</scope>
    <source>
        <strain evidence="2">cv. PAL-ZL1</strain>
    </source>
</reference>
<dbReference type="EMBL" id="RCHU02000012">
    <property type="protein sequence ID" value="KAL3575174.1"/>
    <property type="molecule type" value="Genomic_DNA"/>
</dbReference>
<evidence type="ECO:0000313" key="1">
    <source>
        <dbReference type="EMBL" id="KAL3575174.1"/>
    </source>
</evidence>
<name>A0ACC4B9A6_POPAL</name>
<gene>
    <name evidence="1" type="ORF">D5086_023275</name>
</gene>
<protein>
    <submittedName>
        <fullName evidence="1">Uncharacterized protein</fullName>
    </submittedName>
</protein>
<comment type="caution">
    <text evidence="1">The sequence shown here is derived from an EMBL/GenBank/DDBJ whole genome shotgun (WGS) entry which is preliminary data.</text>
</comment>
<sequence length="74" mass="8439">MLEQRGEERRREREGEREEREAEESSAFSGETTSKISHFHLKSLNSINLRSNLKVGTTGSQQNNAYSPVDDTNL</sequence>
<evidence type="ECO:0000313" key="2">
    <source>
        <dbReference type="Proteomes" id="UP000309997"/>
    </source>
</evidence>
<organism evidence="1 2">
    <name type="scientific">Populus alba</name>
    <name type="common">White poplar</name>
    <dbReference type="NCBI Taxonomy" id="43335"/>
    <lineage>
        <taxon>Eukaryota</taxon>
        <taxon>Viridiplantae</taxon>
        <taxon>Streptophyta</taxon>
        <taxon>Embryophyta</taxon>
        <taxon>Tracheophyta</taxon>
        <taxon>Spermatophyta</taxon>
        <taxon>Magnoliopsida</taxon>
        <taxon>eudicotyledons</taxon>
        <taxon>Gunneridae</taxon>
        <taxon>Pentapetalae</taxon>
        <taxon>rosids</taxon>
        <taxon>fabids</taxon>
        <taxon>Malpighiales</taxon>
        <taxon>Salicaceae</taxon>
        <taxon>Saliceae</taxon>
        <taxon>Populus</taxon>
    </lineage>
</organism>